<dbReference type="PANTHER" id="PTHR32552:SF82">
    <property type="entry name" value="FCUA PROTEIN"/>
    <property type="match status" value="1"/>
</dbReference>
<evidence type="ECO:0000256" key="8">
    <source>
        <dbReference type="ARBA" id="ARBA00023004"/>
    </source>
</evidence>
<dbReference type="EMBL" id="CP002217">
    <property type="protein sequence ID" value="ADN56604.1"/>
    <property type="molecule type" value="Genomic_DNA"/>
</dbReference>
<sequence length="755" mass="80876">MPHRKHQQKNTRRTTLSRAVETLFVGLVAATALQGAQAQAQAETQDTTTTGTSATRATRNGNTETGTVRSGATASEPTALPTVVVSSKAAPGELPAPYAGGQVARGGSIGVLGTSNVMNQPFDTTNYTEELIRDTQARTIADVVVNNASVRAEQSAGGFGDVFQIRGFDVQATDVALNGLYGMVSAARVPVNLLERVEVLEGPGALMYGMGPGGSVGGAINIVTKRADDTPLTRLTALYQSKGQFGVAADIGRRFGDEGQFGIRFNGQIKDGQTGIAHGNQLQGDSAIGLDYRGKQFRWSFDAYNVSENTDELRSQIGLGTATAIPAVPSGYNNLYPGSKLKLRDTAVTTRAEYDINQYVTVYGAAGEHYGTSQQTFPYATDMTSAGTFNVYNGYYDQYTRTKTVDAGLRFHFDTFGVKHTLVTGITSLNQEIGYFYALGSTAVPSNLYTPSALLPVDSPRGDMQRSSQTRLNSQQVIDTMSFFNDRLLITGGFRRQTIGQDNYDPTTGARQSSIDQQAITPLAGIVVKPLSNISIYGNFTSGLSNGGTAPAGTANAGQAFAPYKSNQYEAGVKADWGRVMTSAAIFQITQPNAVTDPTTNLYGYNGKTRVRGLELAAYGQVFRSLRLMASATFYDPKVSGTAGGAQDGNTAGGVPKFAFNLGADYDLPWVQGLSVNGRIIHTGAQYYDSSDTLRLPSWTRYDVGLRYATRIATKDVVLRANIENLFGSRYWIQQGTYLTNAAPRTVLLSAQFDF</sequence>
<dbReference type="InterPro" id="IPR010917">
    <property type="entry name" value="TonB_rcpt_CS"/>
</dbReference>
<gene>
    <name evidence="20" type="ordered locus">BC1003_0601</name>
</gene>
<keyword evidence="11 14" id="KW-0472">Membrane</keyword>
<evidence type="ECO:0000256" key="15">
    <source>
        <dbReference type="PROSITE-ProRule" id="PRU10144"/>
    </source>
</evidence>
<evidence type="ECO:0000259" key="19">
    <source>
        <dbReference type="Pfam" id="PF07715"/>
    </source>
</evidence>
<dbReference type="PROSITE" id="PS52016">
    <property type="entry name" value="TONB_DEPENDENT_REC_3"/>
    <property type="match status" value="1"/>
</dbReference>
<accession>E1T910</accession>
<keyword evidence="7" id="KW-0732">Signal</keyword>
<dbReference type="NCBIfam" id="TIGR01783">
    <property type="entry name" value="TonB-siderophor"/>
    <property type="match status" value="1"/>
</dbReference>
<feature type="region of interest" description="Disordered" evidence="17">
    <location>
        <begin position="39"/>
        <end position="80"/>
    </location>
</feature>
<dbReference type="CDD" id="cd01347">
    <property type="entry name" value="ligand_gated_channel"/>
    <property type="match status" value="1"/>
</dbReference>
<keyword evidence="12 20" id="KW-0675">Receptor</keyword>
<evidence type="ECO:0000256" key="3">
    <source>
        <dbReference type="ARBA" id="ARBA00022448"/>
    </source>
</evidence>
<evidence type="ECO:0000259" key="18">
    <source>
        <dbReference type="Pfam" id="PF00593"/>
    </source>
</evidence>
<evidence type="ECO:0000256" key="17">
    <source>
        <dbReference type="SAM" id="MobiDB-lite"/>
    </source>
</evidence>
<protein>
    <submittedName>
        <fullName evidence="20">TonB-dependent siderophore receptor</fullName>
    </submittedName>
</protein>
<feature type="domain" description="TonB-dependent receptor-like beta-barrel" evidence="18">
    <location>
        <begin position="305"/>
        <end position="726"/>
    </location>
</feature>
<dbReference type="Gene3D" id="2.40.170.20">
    <property type="entry name" value="TonB-dependent receptor, beta-barrel domain"/>
    <property type="match status" value="1"/>
</dbReference>
<evidence type="ECO:0000256" key="12">
    <source>
        <dbReference type="ARBA" id="ARBA00023170"/>
    </source>
</evidence>
<feature type="compositionally biased region" description="Polar residues" evidence="17">
    <location>
        <begin position="59"/>
        <end position="76"/>
    </location>
</feature>
<dbReference type="PROSITE" id="PS01156">
    <property type="entry name" value="TONB_DEPENDENT_REC_2"/>
    <property type="match status" value="1"/>
</dbReference>
<evidence type="ECO:0000256" key="6">
    <source>
        <dbReference type="ARBA" id="ARBA00022692"/>
    </source>
</evidence>
<dbReference type="InterPro" id="IPR010105">
    <property type="entry name" value="TonB_sidphr_rcpt"/>
</dbReference>
<dbReference type="GO" id="GO:0015891">
    <property type="term" value="P:siderophore transport"/>
    <property type="evidence" value="ECO:0007669"/>
    <property type="project" value="InterPro"/>
</dbReference>
<evidence type="ECO:0000256" key="10">
    <source>
        <dbReference type="ARBA" id="ARBA00023077"/>
    </source>
</evidence>
<keyword evidence="4 14" id="KW-1134">Transmembrane beta strand</keyword>
<keyword evidence="13 14" id="KW-0998">Cell outer membrane</keyword>
<evidence type="ECO:0000256" key="14">
    <source>
        <dbReference type="PROSITE-ProRule" id="PRU01360"/>
    </source>
</evidence>
<dbReference type="STRING" id="640512.BC1003_0601"/>
<evidence type="ECO:0000256" key="9">
    <source>
        <dbReference type="ARBA" id="ARBA00023065"/>
    </source>
</evidence>
<dbReference type="GO" id="GO:0009279">
    <property type="term" value="C:cell outer membrane"/>
    <property type="evidence" value="ECO:0007669"/>
    <property type="project" value="UniProtKB-SubCell"/>
</dbReference>
<keyword evidence="3 14" id="KW-0813">Transport</keyword>
<dbReference type="SUPFAM" id="SSF56935">
    <property type="entry name" value="Porins"/>
    <property type="match status" value="1"/>
</dbReference>
<dbReference type="AlphaFoldDB" id="E1T910"/>
<dbReference type="InterPro" id="IPR012910">
    <property type="entry name" value="Plug_dom"/>
</dbReference>
<evidence type="ECO:0000313" key="20">
    <source>
        <dbReference type="EMBL" id="ADN56604.1"/>
    </source>
</evidence>
<evidence type="ECO:0000256" key="16">
    <source>
        <dbReference type="RuleBase" id="RU003357"/>
    </source>
</evidence>
<evidence type="ECO:0000256" key="13">
    <source>
        <dbReference type="ARBA" id="ARBA00023237"/>
    </source>
</evidence>
<dbReference type="InterPro" id="IPR000531">
    <property type="entry name" value="Beta-barrel_TonB"/>
</dbReference>
<dbReference type="Pfam" id="PF00593">
    <property type="entry name" value="TonB_dep_Rec_b-barrel"/>
    <property type="match status" value="1"/>
</dbReference>
<evidence type="ECO:0000256" key="1">
    <source>
        <dbReference type="ARBA" id="ARBA00004571"/>
    </source>
</evidence>
<reference evidence="20" key="1">
    <citation type="submission" date="2010-09" db="EMBL/GenBank/DDBJ databases">
        <title>Complete sequence of chromosome1 of Burkholderia sp. CCGE1003.</title>
        <authorList>
            <consortium name="US DOE Joint Genome Institute"/>
            <person name="Lucas S."/>
            <person name="Copeland A."/>
            <person name="Lapidus A."/>
            <person name="Cheng J.-F."/>
            <person name="Bruce D."/>
            <person name="Goodwin L."/>
            <person name="Pitluck S."/>
            <person name="Daligault H."/>
            <person name="Davenport K."/>
            <person name="Detter J.C."/>
            <person name="Han C."/>
            <person name="Tapia R."/>
            <person name="Land M."/>
            <person name="Hauser L."/>
            <person name="Jeffries C."/>
            <person name="Kyrpides N."/>
            <person name="Ivanova N."/>
            <person name="Ovchinnikova G."/>
            <person name="Martinez-Romero E."/>
            <person name="Rogel M.A."/>
            <person name="Auchtung J."/>
            <person name="Tiedje J.M."/>
            <person name="Woyke T."/>
        </authorList>
    </citation>
    <scope>NUCLEOTIDE SEQUENCE</scope>
    <source>
        <strain evidence="20">CCGE1003</strain>
    </source>
</reference>
<dbReference type="Gene3D" id="2.170.130.10">
    <property type="entry name" value="TonB-dependent receptor, plug domain"/>
    <property type="match status" value="1"/>
</dbReference>
<evidence type="ECO:0000256" key="7">
    <source>
        <dbReference type="ARBA" id="ARBA00022729"/>
    </source>
</evidence>
<evidence type="ECO:0000256" key="2">
    <source>
        <dbReference type="ARBA" id="ARBA00009810"/>
    </source>
</evidence>
<comment type="subcellular location">
    <subcellularLocation>
        <location evidence="1 14">Cell outer membrane</location>
        <topology evidence="1 14">Multi-pass membrane protein</topology>
    </subcellularLocation>
</comment>
<dbReference type="InterPro" id="IPR039426">
    <property type="entry name" value="TonB-dep_rcpt-like"/>
</dbReference>
<keyword evidence="6 14" id="KW-0812">Transmembrane</keyword>
<feature type="domain" description="TonB-dependent receptor plug" evidence="19">
    <location>
        <begin position="117"/>
        <end position="214"/>
    </location>
</feature>
<dbReference type="KEGG" id="bgf:BC1003_0601"/>
<evidence type="ECO:0000256" key="11">
    <source>
        <dbReference type="ARBA" id="ARBA00023136"/>
    </source>
</evidence>
<dbReference type="InterPro" id="IPR037066">
    <property type="entry name" value="Plug_dom_sf"/>
</dbReference>
<feature type="short sequence motif" description="TonB C-terminal box" evidence="15">
    <location>
        <begin position="738"/>
        <end position="755"/>
    </location>
</feature>
<dbReference type="GO" id="GO:0015344">
    <property type="term" value="F:siderophore uptake transmembrane transporter activity"/>
    <property type="evidence" value="ECO:0007669"/>
    <property type="project" value="TreeGrafter"/>
</dbReference>
<keyword evidence="8" id="KW-0408">Iron</keyword>
<keyword evidence="5" id="KW-0410">Iron transport</keyword>
<organism evidence="20">
    <name type="scientific">Burkholderia sp. (strain CCGE1003)</name>
    <dbReference type="NCBI Taxonomy" id="640512"/>
    <lineage>
        <taxon>Bacteria</taxon>
        <taxon>Pseudomonadati</taxon>
        <taxon>Pseudomonadota</taxon>
        <taxon>Betaproteobacteria</taxon>
        <taxon>Burkholderiales</taxon>
        <taxon>Burkholderiaceae</taxon>
        <taxon>Burkholderia</taxon>
    </lineage>
</organism>
<dbReference type="eggNOG" id="COG4774">
    <property type="taxonomic scope" value="Bacteria"/>
</dbReference>
<name>E1T910_BURSG</name>
<dbReference type="GO" id="GO:0038023">
    <property type="term" value="F:signaling receptor activity"/>
    <property type="evidence" value="ECO:0007669"/>
    <property type="project" value="InterPro"/>
</dbReference>
<comment type="similarity">
    <text evidence="2 14 16">Belongs to the TonB-dependent receptor family.</text>
</comment>
<evidence type="ECO:0000256" key="4">
    <source>
        <dbReference type="ARBA" id="ARBA00022452"/>
    </source>
</evidence>
<dbReference type="HOGENOM" id="CLU_008287_22_0_4"/>
<feature type="compositionally biased region" description="Low complexity" evidence="17">
    <location>
        <begin position="39"/>
        <end position="58"/>
    </location>
</feature>
<dbReference type="PANTHER" id="PTHR32552">
    <property type="entry name" value="FERRICHROME IRON RECEPTOR-RELATED"/>
    <property type="match status" value="1"/>
</dbReference>
<proteinExistence type="inferred from homology"/>
<dbReference type="InterPro" id="IPR036942">
    <property type="entry name" value="Beta-barrel_TonB_sf"/>
</dbReference>
<evidence type="ECO:0000256" key="5">
    <source>
        <dbReference type="ARBA" id="ARBA00022496"/>
    </source>
</evidence>
<dbReference type="Pfam" id="PF07715">
    <property type="entry name" value="Plug"/>
    <property type="match status" value="1"/>
</dbReference>
<keyword evidence="10 16" id="KW-0798">TonB box</keyword>
<keyword evidence="9" id="KW-0406">Ion transport</keyword>